<feature type="transmembrane region" description="Helical" evidence="1">
    <location>
        <begin position="67"/>
        <end position="88"/>
    </location>
</feature>
<organism evidence="2 3">
    <name type="scientific">Durusdinium trenchii</name>
    <dbReference type="NCBI Taxonomy" id="1381693"/>
    <lineage>
        <taxon>Eukaryota</taxon>
        <taxon>Sar</taxon>
        <taxon>Alveolata</taxon>
        <taxon>Dinophyceae</taxon>
        <taxon>Suessiales</taxon>
        <taxon>Symbiodiniaceae</taxon>
        <taxon>Durusdinium</taxon>
    </lineage>
</organism>
<evidence type="ECO:0000313" key="3">
    <source>
        <dbReference type="Proteomes" id="UP001642464"/>
    </source>
</evidence>
<keyword evidence="1" id="KW-1133">Transmembrane helix</keyword>
<keyword evidence="1" id="KW-0472">Membrane</keyword>
<dbReference type="EMBL" id="CAXAMM010004120">
    <property type="protein sequence ID" value="CAK9002499.1"/>
    <property type="molecule type" value="Genomic_DNA"/>
</dbReference>
<sequence length="280" mass="31118">MSSGETQYDVDDDLFWTPPEGIPGHAGTPIPSDLDFFEPPPEEIGEIVSAWSSLSTDKEPMGPTLRWILAFVIGVGGWLGGTLLFRMFDVRDDFAANALGGLIGVIGLLVVLAAEKLFTSQTRHYYNGVYTGTSYDYRWADVGNRTQFQLKGTYQAKDGNPKPKDPFHLAMSAEMAWSQYLLDGMQEELEREGCVEFPVNKSDLVRVGPGFLEFVLKGAPTRVEAADIKELSISDGTFNIKTHDAKWFGSKGKYRFNYGRMGNAKLFVFSLERLLGVRFG</sequence>
<evidence type="ECO:0000313" key="2">
    <source>
        <dbReference type="EMBL" id="CAK9002499.1"/>
    </source>
</evidence>
<reference evidence="2 3" key="1">
    <citation type="submission" date="2024-02" db="EMBL/GenBank/DDBJ databases">
        <authorList>
            <person name="Chen Y."/>
            <person name="Shah S."/>
            <person name="Dougan E. K."/>
            <person name="Thang M."/>
            <person name="Chan C."/>
        </authorList>
    </citation>
    <scope>NUCLEOTIDE SEQUENCE [LARGE SCALE GENOMIC DNA]</scope>
</reference>
<evidence type="ECO:0000256" key="1">
    <source>
        <dbReference type="SAM" id="Phobius"/>
    </source>
</evidence>
<feature type="transmembrane region" description="Helical" evidence="1">
    <location>
        <begin position="94"/>
        <end position="114"/>
    </location>
</feature>
<gene>
    <name evidence="2" type="ORF">SCF082_LOCUS7371</name>
</gene>
<keyword evidence="1" id="KW-0812">Transmembrane</keyword>
<accession>A0ABP0IM68</accession>
<protein>
    <submittedName>
        <fullName evidence="2">Uncharacterized protein</fullName>
    </submittedName>
</protein>
<dbReference type="Proteomes" id="UP001642464">
    <property type="component" value="Unassembled WGS sequence"/>
</dbReference>
<comment type="caution">
    <text evidence="2">The sequence shown here is derived from an EMBL/GenBank/DDBJ whole genome shotgun (WGS) entry which is preliminary data.</text>
</comment>
<proteinExistence type="predicted"/>
<name>A0ABP0IM68_9DINO</name>
<keyword evidence="3" id="KW-1185">Reference proteome</keyword>